<dbReference type="Pfam" id="PF22980">
    <property type="entry name" value="Myb_DNA-bind_8"/>
    <property type="match status" value="1"/>
</dbReference>
<dbReference type="InterPro" id="IPR010678">
    <property type="entry name" value="UTP25"/>
</dbReference>
<comment type="similarity">
    <text evidence="3">Belongs to the UTP25 family.</text>
</comment>
<dbReference type="GO" id="GO:0034511">
    <property type="term" value="F:U3 snoRNA binding"/>
    <property type="evidence" value="ECO:0007669"/>
    <property type="project" value="InterPro"/>
</dbReference>
<dbReference type="Gene3D" id="3.40.50.300">
    <property type="entry name" value="P-loop containing nucleotide triphosphate hydrolases"/>
    <property type="match status" value="1"/>
</dbReference>
<evidence type="ECO:0000256" key="8">
    <source>
        <dbReference type="ARBA" id="ARBA00023242"/>
    </source>
</evidence>
<comment type="subcellular location">
    <subcellularLocation>
        <location evidence="2">Nucleus</location>
        <location evidence="2">Nucleolus</location>
    </subcellularLocation>
</comment>
<keyword evidence="7" id="KW-0698">rRNA processing</keyword>
<comment type="caution">
    <text evidence="15">The sequence shown here is derived from an EMBL/GenBank/DDBJ whole genome shotgun (WGS) entry which is preliminary data.</text>
</comment>
<dbReference type="GO" id="GO:0019843">
    <property type="term" value="F:rRNA binding"/>
    <property type="evidence" value="ECO:0007669"/>
    <property type="project" value="TreeGrafter"/>
</dbReference>
<evidence type="ECO:0000259" key="14">
    <source>
        <dbReference type="Pfam" id="PF22980"/>
    </source>
</evidence>
<evidence type="ECO:0000256" key="5">
    <source>
        <dbReference type="ARBA" id="ARBA00015422"/>
    </source>
</evidence>
<feature type="domain" description="UTP25 NTP hydrolase-like" evidence="13">
    <location>
        <begin position="428"/>
        <end position="691"/>
    </location>
</feature>
<gene>
    <name evidence="15" type="ORF">B0A52_05013</name>
</gene>
<keyword evidence="6" id="KW-0690">Ribosome biogenesis</keyword>
<feature type="region of interest" description="Disordered" evidence="11">
    <location>
        <begin position="65"/>
        <end position="127"/>
    </location>
</feature>
<protein>
    <recommendedName>
        <fullName evidence="5">U3 small nucleolar RNA-associated protein 25</fullName>
    </recommendedName>
    <alternativeName>
        <fullName evidence="10">U three protein 25</fullName>
    </alternativeName>
</protein>
<evidence type="ECO:0000256" key="4">
    <source>
        <dbReference type="ARBA" id="ARBA00011192"/>
    </source>
</evidence>
<dbReference type="GO" id="GO:0000462">
    <property type="term" value="P:maturation of SSU-rRNA from tricistronic rRNA transcript (SSU-rRNA, 5.8S rRNA, LSU-rRNA)"/>
    <property type="evidence" value="ECO:0007669"/>
    <property type="project" value="TreeGrafter"/>
</dbReference>
<feature type="compositionally biased region" description="Acidic residues" evidence="11">
    <location>
        <begin position="202"/>
        <end position="224"/>
    </location>
</feature>
<evidence type="ECO:0000256" key="3">
    <source>
        <dbReference type="ARBA" id="ARBA00009223"/>
    </source>
</evidence>
<dbReference type="EMBL" id="NAJM01000017">
    <property type="protein sequence ID" value="RVX71441.1"/>
    <property type="molecule type" value="Genomic_DNA"/>
</dbReference>
<feature type="compositionally biased region" description="Polar residues" evidence="11">
    <location>
        <begin position="85"/>
        <end position="94"/>
    </location>
</feature>
<evidence type="ECO:0000256" key="6">
    <source>
        <dbReference type="ARBA" id="ARBA00022517"/>
    </source>
</evidence>
<dbReference type="GO" id="GO:0032040">
    <property type="term" value="C:small-subunit processome"/>
    <property type="evidence" value="ECO:0007669"/>
    <property type="project" value="TreeGrafter"/>
</dbReference>
<dbReference type="PANTHER" id="PTHR12933">
    <property type="entry name" value="ORF PROTEIN-RELATED"/>
    <property type="match status" value="1"/>
</dbReference>
<dbReference type="Pfam" id="PF06862">
    <property type="entry name" value="Utp25_C"/>
    <property type="match status" value="1"/>
</dbReference>
<dbReference type="InterPro" id="IPR053940">
    <property type="entry name" value="UTP25_NTPase-like"/>
</dbReference>
<reference evidence="15 16" key="1">
    <citation type="submission" date="2017-03" db="EMBL/GenBank/DDBJ databases">
        <title>Genomes of endolithic fungi from Antarctica.</title>
        <authorList>
            <person name="Coleine C."/>
            <person name="Masonjones S."/>
            <person name="Stajich J.E."/>
        </authorList>
    </citation>
    <scope>NUCLEOTIDE SEQUENCE [LARGE SCALE GENOMIC DNA]</scope>
    <source>
        <strain evidence="15 16">CCFEE 6314</strain>
    </source>
</reference>
<organism evidence="15 16">
    <name type="scientific">Exophiala mesophila</name>
    <name type="common">Black yeast-like fungus</name>
    <dbReference type="NCBI Taxonomy" id="212818"/>
    <lineage>
        <taxon>Eukaryota</taxon>
        <taxon>Fungi</taxon>
        <taxon>Dikarya</taxon>
        <taxon>Ascomycota</taxon>
        <taxon>Pezizomycotina</taxon>
        <taxon>Eurotiomycetes</taxon>
        <taxon>Chaetothyriomycetidae</taxon>
        <taxon>Chaetothyriales</taxon>
        <taxon>Herpotrichiellaceae</taxon>
        <taxon>Exophiala</taxon>
    </lineage>
</organism>
<feature type="region of interest" description="Disordered" evidence="11">
    <location>
        <begin position="198"/>
        <end position="303"/>
    </location>
</feature>
<dbReference type="OrthoDB" id="10264378at2759"/>
<evidence type="ECO:0000313" key="16">
    <source>
        <dbReference type="Proteomes" id="UP000288859"/>
    </source>
</evidence>
<dbReference type="Pfam" id="PF22916">
    <property type="entry name" value="UTP25_NTPase-like"/>
    <property type="match status" value="1"/>
</dbReference>
<dbReference type="AlphaFoldDB" id="A0A438N6P4"/>
<dbReference type="VEuPathDB" id="FungiDB:PV10_05883"/>
<feature type="domain" description="UTP25 C-terminal" evidence="12">
    <location>
        <begin position="708"/>
        <end position="896"/>
    </location>
</feature>
<evidence type="ECO:0000313" key="15">
    <source>
        <dbReference type="EMBL" id="RVX71441.1"/>
    </source>
</evidence>
<dbReference type="FunFam" id="3.40.50.300:FF:002356">
    <property type="entry name" value="U3 small nucleolar RNA-associated protein 25"/>
    <property type="match status" value="1"/>
</dbReference>
<keyword evidence="8" id="KW-0539">Nucleus</keyword>
<evidence type="ECO:0000256" key="11">
    <source>
        <dbReference type="SAM" id="MobiDB-lite"/>
    </source>
</evidence>
<comment type="subunit">
    <text evidence="4">Component of the ribosomal small subunit (SSU) processome composed of at least 40 protein subunits and snoRNA U3.</text>
</comment>
<comment type="function">
    <text evidence="1">DEAD-box RNA helicase-like protein required for pre-18S rRNA processing, specifically at sites A0, A1, and A2.</text>
</comment>
<proteinExistence type="inferred from homology"/>
<evidence type="ECO:0000256" key="9">
    <source>
        <dbReference type="ARBA" id="ARBA00023274"/>
    </source>
</evidence>
<dbReference type="PANTHER" id="PTHR12933:SF0">
    <property type="entry name" value="U3 SMALL NUCLEOLAR RNA-ASSOCIATED PROTEIN 25 HOMOLOG"/>
    <property type="match status" value="1"/>
</dbReference>
<evidence type="ECO:0000256" key="2">
    <source>
        <dbReference type="ARBA" id="ARBA00004604"/>
    </source>
</evidence>
<feature type="compositionally biased region" description="Acidic residues" evidence="11">
    <location>
        <begin position="232"/>
        <end position="242"/>
    </location>
</feature>
<name>A0A438N6P4_EXOME</name>
<evidence type="ECO:0000259" key="12">
    <source>
        <dbReference type="Pfam" id="PF06862"/>
    </source>
</evidence>
<dbReference type="InterPro" id="IPR053939">
    <property type="entry name" value="UTP25_C"/>
</dbReference>
<dbReference type="Proteomes" id="UP000288859">
    <property type="component" value="Unassembled WGS sequence"/>
</dbReference>
<feature type="compositionally biased region" description="Polar residues" evidence="11">
    <location>
        <begin position="250"/>
        <end position="266"/>
    </location>
</feature>
<evidence type="ECO:0000256" key="7">
    <source>
        <dbReference type="ARBA" id="ARBA00022552"/>
    </source>
</evidence>
<keyword evidence="9" id="KW-0687">Ribonucleoprotein</keyword>
<sequence>MPPKAADMEALTLGFIFSVLKNCESVKPDWGNVAKENGISYGRNAQAKFKGLLEKHGYKLEDSRIIPIDPNATPPPPKQARIQKTPKTPKTISASKRKDPTNGSNEDPTPTKKKKATPKIEPLIKEEQAVASKTYNVEDPDIEELDPDDVFNLFVQGTNASSDSSSTKGSWLGKCERPHDDDVFALISVICDIEIGEALGHDDDDGDGSGDEESLGEESEEEETAHDLAHSDEEEEASESEPEQVLPTHCYQTLLQTLNTSKSTSEPARKKRKVEPDTSITKAIPLEVGPTDPSDTPLNGDEAETARALDEEIEADEEIGDAVGASIDSDDEEVMFRDPFEKHYSAAPEKEIKEAAGHIESKAWQTTSSTSESGLRVARFRPDTPTKPSIIKSPKDMFLKQRILNTGTKVFTTLKSDEKHLAAAVFGYDDVLLGCRDVQNTSRLRDLSCLHALNHVFKTRDRVLKNNSKLSAQSDGEILDLRDQGFTRPKVLIMVPTKQACVRFVDSIVKLSEPDQQENKSRFLETYSQDDSDEWLDKPEDFRQLFGGNHEEDFRIGLKFTRKTIKYFAGFYNSDIIIGSPLGLMRTITTGGGGKNSKKTQDADFLSSIEVVIVDHANALQMQNWQHVDYVFSQLNLLPKDSHGCDFSRVRHWYLDGQAKYLRQTIILSDYLTPEINALASTHLKNISGRIKLQPEYPGEMLRVSSLVSIPVSQTFLRLSSPSAQGDSDSRFKFFTTSVLPPFLRDPKRQKGTLLFVPTYVDFVRLRNFLSTSSEAANLSFGLISEYASHKEVLRARSHFLSGRHTLLVYSERAHHHFRYKIRGVKKVIFYGVPENPIFWSEVAKMLDVVREDDKRTKASVRALFSKWDAMKLERIVGTQRVGRLINDRGGDVFDFV</sequence>
<evidence type="ECO:0000256" key="1">
    <source>
        <dbReference type="ARBA" id="ARBA00002883"/>
    </source>
</evidence>
<evidence type="ECO:0000259" key="13">
    <source>
        <dbReference type="Pfam" id="PF22916"/>
    </source>
</evidence>
<feature type="domain" description="Myb-like DNA-binding" evidence="14">
    <location>
        <begin position="12"/>
        <end position="57"/>
    </location>
</feature>
<evidence type="ECO:0000256" key="10">
    <source>
        <dbReference type="ARBA" id="ARBA00031846"/>
    </source>
</evidence>
<accession>A0A438N6P4</accession>
<dbReference type="InterPro" id="IPR027417">
    <property type="entry name" value="P-loop_NTPase"/>
</dbReference>
<dbReference type="InterPro" id="IPR054505">
    <property type="entry name" value="Myb_DNA-bind_8"/>
</dbReference>